<evidence type="ECO:0008006" key="4">
    <source>
        <dbReference type="Google" id="ProtNLM"/>
    </source>
</evidence>
<feature type="transmembrane region" description="Helical" evidence="1">
    <location>
        <begin position="134"/>
        <end position="155"/>
    </location>
</feature>
<feature type="transmembrane region" description="Helical" evidence="1">
    <location>
        <begin position="215"/>
        <end position="239"/>
    </location>
</feature>
<dbReference type="InterPro" id="IPR016566">
    <property type="entry name" value="UCP010219"/>
</dbReference>
<dbReference type="EMBL" id="BSRZ01000007">
    <property type="protein sequence ID" value="GLW65132.1"/>
    <property type="molecule type" value="Genomic_DNA"/>
</dbReference>
<dbReference type="AlphaFoldDB" id="A0A9W6UXC3"/>
<feature type="transmembrane region" description="Helical" evidence="1">
    <location>
        <begin position="73"/>
        <end position="96"/>
    </location>
</feature>
<dbReference type="Pfam" id="PF11361">
    <property type="entry name" value="DUF3159"/>
    <property type="match status" value="1"/>
</dbReference>
<organism evidence="2 3">
    <name type="scientific">Actinomadura rubrobrunea</name>
    <dbReference type="NCBI Taxonomy" id="115335"/>
    <lineage>
        <taxon>Bacteria</taxon>
        <taxon>Bacillati</taxon>
        <taxon>Actinomycetota</taxon>
        <taxon>Actinomycetes</taxon>
        <taxon>Streptosporangiales</taxon>
        <taxon>Thermomonosporaceae</taxon>
        <taxon>Actinomadura</taxon>
    </lineage>
</organism>
<evidence type="ECO:0000313" key="3">
    <source>
        <dbReference type="Proteomes" id="UP001165124"/>
    </source>
</evidence>
<evidence type="ECO:0000256" key="1">
    <source>
        <dbReference type="SAM" id="Phobius"/>
    </source>
</evidence>
<keyword evidence="3" id="KW-1185">Reference proteome</keyword>
<protein>
    <recommendedName>
        <fullName evidence="4">DUF3159 domain-containing protein</fullName>
    </recommendedName>
</protein>
<proteinExistence type="predicted"/>
<dbReference type="NCBIfam" id="NF041646">
    <property type="entry name" value="VC0807_fam"/>
    <property type="match status" value="1"/>
</dbReference>
<evidence type="ECO:0000313" key="2">
    <source>
        <dbReference type="EMBL" id="GLW65132.1"/>
    </source>
</evidence>
<feature type="transmembrane region" description="Helical" evidence="1">
    <location>
        <begin position="185"/>
        <end position="209"/>
    </location>
</feature>
<name>A0A9W6UXC3_9ACTN</name>
<dbReference type="Proteomes" id="UP001165124">
    <property type="component" value="Unassembled WGS sequence"/>
</dbReference>
<comment type="caution">
    <text evidence="2">The sequence shown here is derived from an EMBL/GenBank/DDBJ whole genome shotgun (WGS) entry which is preliminary data.</text>
</comment>
<keyword evidence="1" id="KW-0472">Membrane</keyword>
<reference evidence="2" key="1">
    <citation type="submission" date="2023-02" db="EMBL/GenBank/DDBJ databases">
        <title>Actinomadura rubrobrunea NBRC 14622.</title>
        <authorList>
            <person name="Ichikawa N."/>
            <person name="Sato H."/>
            <person name="Tonouchi N."/>
        </authorList>
    </citation>
    <scope>NUCLEOTIDE SEQUENCE</scope>
    <source>
        <strain evidence="2">NBRC 14622</strain>
    </source>
</reference>
<sequence length="264" mass="28731">MESDPGRHRPARYAASRTVERIVTASARADLAASGTQPFMDRTDHHAFEMPRLTALIRHALPRFVEGVIAPVAVFYAAFALLGLNGGLAAAVLWVYGGIVWRWWRGHGVSAMLLLAALGVTVRAALAAATHSPVLYFLQPTLGTLAVSMAFLVSVPLRRPLAQKLATDMVPLPEAFLEHDRVRRFFLRISLLWSLVFFANALISLWMLFNESIGVYLWVRTSLVTALGAAAAAVSVWGFRRCLRHVNGERAVAAPAARPAPSAA</sequence>
<keyword evidence="1" id="KW-0812">Transmembrane</keyword>
<accession>A0A9W6UXC3</accession>
<feature type="transmembrane region" description="Helical" evidence="1">
    <location>
        <begin position="108"/>
        <end position="128"/>
    </location>
</feature>
<keyword evidence="1" id="KW-1133">Transmembrane helix</keyword>
<gene>
    <name evidence="2" type="ORF">Arub01_33760</name>
</gene>